<keyword evidence="2" id="KW-0812">Transmembrane</keyword>
<sequence length="544" mass="58805">MSAEGPMSAGETGQASNDESVADAVDQKSGDVDRKAGDRDGRRAVGLYLISTVLIVAAGLLGPSVVVLTLTNRHTWLPSYWFNAKPNDWLVTLMVYVAILLGGYGVYLATRALKNGWAPRVQRLVALGIGTTAAITLVPPMASGDVLIYAAYGRIMSLGGNPYTTAPADTIRLGYDPVIAATERPWQGAKSVYGPIATWIQWFSSWVGGDSMQLTVWMLQLSVAISLVVSGLLLMKLVGPNPVARRRVVMLGLANPLILWTVLAGAHNDAIAVMFAVIALVLFRRHIFWAGIMLGVAGCTKLSIGLVGIAMLWSLRADRRRMIMLCLGAGISMIGLYAVVGLEALQQARSNSSFISTGTPHKVLLSFFDLFLPGALVRTVLAIAAWVGLIVVAILLSQVFPKSLVPQAHPEDRTPDAIRYTAIYAIAWLVTAMYSLPWYDIIAWVALAAMAASKVDKLMVIRTTMLAIAYVPGRDPNARQVAASLSDSLEWFSTRLRDTICPAVELGVLIALIVWARRGGAQWWPYDWPKRKSKPVTEKAHAGS</sequence>
<feature type="transmembrane region" description="Helical" evidence="2">
    <location>
        <begin position="417"/>
        <end position="435"/>
    </location>
</feature>
<comment type="caution">
    <text evidence="3">The sequence shown here is derived from an EMBL/GenBank/DDBJ whole genome shotgun (WGS) entry which is preliminary data.</text>
</comment>
<dbReference type="Pfam" id="PF26314">
    <property type="entry name" value="MptA_B_family"/>
    <property type="match status" value="1"/>
</dbReference>
<organism evidence="3 4">
    <name type="scientific">Kribbella orskensis</name>
    <dbReference type="NCBI Taxonomy" id="2512216"/>
    <lineage>
        <taxon>Bacteria</taxon>
        <taxon>Bacillati</taxon>
        <taxon>Actinomycetota</taxon>
        <taxon>Actinomycetes</taxon>
        <taxon>Propionibacteriales</taxon>
        <taxon>Kribbellaceae</taxon>
        <taxon>Kribbella</taxon>
    </lineage>
</organism>
<proteinExistence type="predicted"/>
<feature type="transmembrane region" description="Helical" evidence="2">
    <location>
        <begin position="121"/>
        <end position="142"/>
    </location>
</feature>
<keyword evidence="2" id="KW-0472">Membrane</keyword>
<feature type="compositionally biased region" description="Basic and acidic residues" evidence="1">
    <location>
        <begin position="25"/>
        <end position="37"/>
    </location>
</feature>
<feature type="region of interest" description="Disordered" evidence="1">
    <location>
        <begin position="1"/>
        <end position="37"/>
    </location>
</feature>
<protein>
    <recommendedName>
        <fullName evidence="5">DUF2029 domain-containing protein</fullName>
    </recommendedName>
</protein>
<name>A0ABY2BPA4_9ACTN</name>
<feature type="transmembrane region" description="Helical" evidence="2">
    <location>
        <begin position="287"/>
        <end position="315"/>
    </location>
</feature>
<feature type="transmembrane region" description="Helical" evidence="2">
    <location>
        <begin position="322"/>
        <end position="340"/>
    </location>
</feature>
<gene>
    <name evidence="3" type="ORF">EV644_103143</name>
</gene>
<keyword evidence="4" id="KW-1185">Reference proteome</keyword>
<evidence type="ECO:0000313" key="3">
    <source>
        <dbReference type="EMBL" id="TCO27445.1"/>
    </source>
</evidence>
<evidence type="ECO:0000313" key="4">
    <source>
        <dbReference type="Proteomes" id="UP000295818"/>
    </source>
</evidence>
<reference evidence="3 4" key="1">
    <citation type="journal article" date="2015" name="Stand. Genomic Sci.">
        <title>Genomic Encyclopedia of Bacterial and Archaeal Type Strains, Phase III: the genomes of soil and plant-associated and newly described type strains.</title>
        <authorList>
            <person name="Whitman W.B."/>
            <person name="Woyke T."/>
            <person name="Klenk H.P."/>
            <person name="Zhou Y."/>
            <person name="Lilburn T.G."/>
            <person name="Beck B.J."/>
            <person name="De Vos P."/>
            <person name="Vandamme P."/>
            <person name="Eisen J.A."/>
            <person name="Garrity G."/>
            <person name="Hugenholtz P."/>
            <person name="Kyrpides N.C."/>
        </authorList>
    </citation>
    <scope>NUCLEOTIDE SEQUENCE [LARGE SCALE GENOMIC DNA]</scope>
    <source>
        <strain evidence="3 4">VKM Ac-2538</strain>
    </source>
</reference>
<feature type="transmembrane region" description="Helical" evidence="2">
    <location>
        <begin position="214"/>
        <end position="237"/>
    </location>
</feature>
<keyword evidence="2" id="KW-1133">Transmembrane helix</keyword>
<feature type="transmembrane region" description="Helical" evidence="2">
    <location>
        <begin position="89"/>
        <end position="109"/>
    </location>
</feature>
<accession>A0ABY2BPA4</accession>
<evidence type="ECO:0000256" key="2">
    <source>
        <dbReference type="SAM" id="Phobius"/>
    </source>
</evidence>
<evidence type="ECO:0000256" key="1">
    <source>
        <dbReference type="SAM" id="MobiDB-lite"/>
    </source>
</evidence>
<feature type="transmembrane region" description="Helical" evidence="2">
    <location>
        <begin position="257"/>
        <end position="281"/>
    </location>
</feature>
<feature type="transmembrane region" description="Helical" evidence="2">
    <location>
        <begin position="375"/>
        <end position="396"/>
    </location>
</feature>
<dbReference type="EMBL" id="SLWM01000003">
    <property type="protein sequence ID" value="TCO27445.1"/>
    <property type="molecule type" value="Genomic_DNA"/>
</dbReference>
<feature type="transmembrane region" description="Helical" evidence="2">
    <location>
        <begin position="45"/>
        <end position="69"/>
    </location>
</feature>
<dbReference type="Proteomes" id="UP000295818">
    <property type="component" value="Unassembled WGS sequence"/>
</dbReference>
<evidence type="ECO:0008006" key="5">
    <source>
        <dbReference type="Google" id="ProtNLM"/>
    </source>
</evidence>